<dbReference type="Proteomes" id="UP000037109">
    <property type="component" value="Unassembled WGS sequence"/>
</dbReference>
<organism evidence="1 2">
    <name type="scientific">Sporosarcina globispora</name>
    <name type="common">Bacillus globisporus</name>
    <dbReference type="NCBI Taxonomy" id="1459"/>
    <lineage>
        <taxon>Bacteria</taxon>
        <taxon>Bacillati</taxon>
        <taxon>Bacillota</taxon>
        <taxon>Bacilli</taxon>
        <taxon>Bacillales</taxon>
        <taxon>Caryophanaceae</taxon>
        <taxon>Sporosarcina</taxon>
    </lineage>
</organism>
<gene>
    <name evidence="1" type="ORF">AF332_02335</name>
</gene>
<accession>A0A0M0G790</accession>
<name>A0A0M0G790_SPOGL</name>
<keyword evidence="2" id="KW-1185">Reference proteome</keyword>
<comment type="caution">
    <text evidence="1">The sequence shown here is derived from an EMBL/GenBank/DDBJ whole genome shotgun (WGS) entry which is preliminary data.</text>
</comment>
<protein>
    <submittedName>
        <fullName evidence="1">Uncharacterized protein</fullName>
    </submittedName>
</protein>
<evidence type="ECO:0000313" key="1">
    <source>
        <dbReference type="EMBL" id="KON85770.1"/>
    </source>
</evidence>
<dbReference type="AlphaFoldDB" id="A0A0M0G790"/>
<dbReference type="EMBL" id="LGUF01000007">
    <property type="protein sequence ID" value="KON85770.1"/>
    <property type="molecule type" value="Genomic_DNA"/>
</dbReference>
<dbReference type="STRING" id="1459.AF332_02335"/>
<dbReference type="RefSeq" id="WP_053433164.1">
    <property type="nucleotide sequence ID" value="NZ_LGUF01000007.1"/>
</dbReference>
<dbReference type="OrthoDB" id="2934265at2"/>
<proteinExistence type="predicted"/>
<dbReference type="PATRIC" id="fig|1459.3.peg.488"/>
<sequence>MKAAKNTSLSLPSPSRWGISTDLAGRPLVRGVLTIESISDNLVLGTANFRGIPIPISGFWDENMKRIDFDTPYATFSGHLKIFDDASIRIRHLLLSGRFLMKPPSLQAGESGNWIASSNVPLTGPAMNTGDLPPVGAFLTSDLLLNNPF</sequence>
<reference evidence="2" key="1">
    <citation type="submission" date="2015-07" db="EMBL/GenBank/DDBJ databases">
        <title>Fjat-10036 dsm4.</title>
        <authorList>
            <person name="Liu B."/>
            <person name="Wang J."/>
            <person name="Zhu Y."/>
            <person name="Liu G."/>
            <person name="Chen Q."/>
            <person name="Chen Z."/>
            <person name="Lan J."/>
            <person name="Che J."/>
            <person name="Ge C."/>
            <person name="Shi H."/>
            <person name="Pan Z."/>
            <person name="Liu X."/>
        </authorList>
    </citation>
    <scope>NUCLEOTIDE SEQUENCE [LARGE SCALE GENOMIC DNA]</scope>
    <source>
        <strain evidence="2">DSM 4</strain>
    </source>
</reference>
<evidence type="ECO:0000313" key="2">
    <source>
        <dbReference type="Proteomes" id="UP000037109"/>
    </source>
</evidence>